<dbReference type="RefSeq" id="WP_209590483.1">
    <property type="nucleotide sequence ID" value="NZ_JAGGMV010000001.1"/>
</dbReference>
<dbReference type="PANTHER" id="PTHR11548">
    <property type="entry name" value="THYMIDYLATE SYNTHASE 1"/>
    <property type="match status" value="1"/>
</dbReference>
<dbReference type="PANTHER" id="PTHR11548:SF1">
    <property type="entry name" value="THYMIDYLATE SYNTHASE 1"/>
    <property type="match status" value="1"/>
</dbReference>
<dbReference type="HAMAP" id="MF_01686">
    <property type="entry name" value="Thymidy_synth_arch"/>
    <property type="match status" value="1"/>
</dbReference>
<evidence type="ECO:0000256" key="2">
    <source>
        <dbReference type="ARBA" id="ARBA00022603"/>
    </source>
</evidence>
<dbReference type="EC" id="2.1.1.-" evidence="5"/>
<sequence length="213" mass="24636">MLILKKKSVKNAFEELIPKILNEGIDMTTEDGQKCKEIMNTVIEITDPANMDVSSKYPLGENAIKSYTNQLINGCSTEFVYDYHERIFEYPNQDKTEKFDQIDYIVGKLSENHSSRRAIAITWNPYIDTQVKDVPCLQFVEFLVRNDELYMTVLFRSNDAYLAFHANALGLIALGQTVADKLNIPLKKYTHHSVSMHVYVKRDIDNLRKDFKI</sequence>
<keyword evidence="1 5" id="KW-0963">Cytoplasm</keyword>
<reference evidence="7" key="1">
    <citation type="submission" date="2021-03" db="EMBL/GenBank/DDBJ databases">
        <title>Genomic Encyclopedia of Type Strains, Phase IV (KMG-V): Genome sequencing to study the core and pangenomes of soil and plant-associated prokaryotes.</title>
        <authorList>
            <person name="Whitman W."/>
        </authorList>
    </citation>
    <scope>NUCLEOTIDE SEQUENCE</scope>
    <source>
        <strain evidence="7">C4</strain>
    </source>
</reference>
<dbReference type="PIRSF" id="PIRSF036752">
    <property type="entry name" value="TSase_MJ051"/>
    <property type="match status" value="1"/>
</dbReference>
<dbReference type="SUPFAM" id="SSF55831">
    <property type="entry name" value="Thymidylate synthase/dCMP hydroxymethylase"/>
    <property type="match status" value="1"/>
</dbReference>
<dbReference type="GO" id="GO:0004799">
    <property type="term" value="F:thymidylate synthase activity"/>
    <property type="evidence" value="ECO:0007669"/>
    <property type="project" value="UniProtKB-UniRule"/>
</dbReference>
<keyword evidence="3 5" id="KW-0808">Transferase</keyword>
<dbReference type="InterPro" id="IPR045097">
    <property type="entry name" value="Thymidate_synth/dCMP_Mease"/>
</dbReference>
<accession>A0A8J7RFP7</accession>
<comment type="caution">
    <text evidence="7">The sequence shown here is derived from an EMBL/GenBank/DDBJ whole genome shotgun (WGS) entry which is preliminary data.</text>
</comment>
<dbReference type="GO" id="GO:0006231">
    <property type="term" value="P:dTMP biosynthetic process"/>
    <property type="evidence" value="ECO:0007669"/>
    <property type="project" value="UniProtKB-UniRule"/>
</dbReference>
<dbReference type="InterPro" id="IPR036926">
    <property type="entry name" value="Thymidate_synth/dCMP_Mease_sf"/>
</dbReference>
<dbReference type="AlphaFoldDB" id="A0A8J7RFP7"/>
<dbReference type="Pfam" id="PF00303">
    <property type="entry name" value="Thymidylat_synt"/>
    <property type="match status" value="1"/>
</dbReference>
<dbReference type="NCBIfam" id="TIGR03283">
    <property type="entry name" value="thy_syn_methano"/>
    <property type="match status" value="1"/>
</dbReference>
<name>A0A8J7RFP7_METVO</name>
<evidence type="ECO:0000313" key="8">
    <source>
        <dbReference type="Proteomes" id="UP000740329"/>
    </source>
</evidence>
<comment type="pathway">
    <text evidence="5">Pyrimidine metabolism; dTTP biosynthesis.</text>
</comment>
<proteinExistence type="inferred from homology"/>
<evidence type="ECO:0000313" key="7">
    <source>
        <dbReference type="EMBL" id="MBP2201007.1"/>
    </source>
</evidence>
<dbReference type="InterPro" id="IPR014620">
    <property type="entry name" value="Thymidylate_synthase_arc"/>
</dbReference>
<dbReference type="UniPathway" id="UPA00575"/>
<keyword evidence="2 5" id="KW-0489">Methyltransferase</keyword>
<organism evidence="7 8">
    <name type="scientific">Methanococcus voltae</name>
    <dbReference type="NCBI Taxonomy" id="2188"/>
    <lineage>
        <taxon>Archaea</taxon>
        <taxon>Methanobacteriati</taxon>
        <taxon>Methanobacteriota</taxon>
        <taxon>Methanomada group</taxon>
        <taxon>Methanococci</taxon>
        <taxon>Methanococcales</taxon>
        <taxon>Methanococcaceae</taxon>
        <taxon>Methanococcus</taxon>
    </lineage>
</organism>
<dbReference type="CDD" id="cd00351">
    <property type="entry name" value="TS_Pyrimidine_HMase"/>
    <property type="match status" value="1"/>
</dbReference>
<dbReference type="InterPro" id="IPR023451">
    <property type="entry name" value="Thymidate_synth/dCMP_Mease_dom"/>
</dbReference>
<gene>
    <name evidence="5" type="primary">thyA</name>
    <name evidence="7" type="ORF">J3E07_000405</name>
</gene>
<evidence type="ECO:0000259" key="6">
    <source>
        <dbReference type="Pfam" id="PF00303"/>
    </source>
</evidence>
<keyword evidence="4 5" id="KW-0545">Nucleotide biosynthesis</keyword>
<dbReference type="GO" id="GO:0005829">
    <property type="term" value="C:cytosol"/>
    <property type="evidence" value="ECO:0007669"/>
    <property type="project" value="TreeGrafter"/>
</dbReference>
<feature type="domain" description="Thymidylate synthase/dCMP hydroxymethylase" evidence="6">
    <location>
        <begin position="80"/>
        <end position="201"/>
    </location>
</feature>
<evidence type="ECO:0000256" key="1">
    <source>
        <dbReference type="ARBA" id="ARBA00022490"/>
    </source>
</evidence>
<dbReference type="Gene3D" id="3.30.572.10">
    <property type="entry name" value="Thymidylate synthase/dCMP hydroxymethylase domain"/>
    <property type="match status" value="1"/>
</dbReference>
<evidence type="ECO:0000256" key="4">
    <source>
        <dbReference type="ARBA" id="ARBA00022727"/>
    </source>
</evidence>
<comment type="subunit">
    <text evidence="5">Monomer.</text>
</comment>
<evidence type="ECO:0000256" key="5">
    <source>
        <dbReference type="HAMAP-Rule" id="MF_01686"/>
    </source>
</evidence>
<feature type="active site" evidence="5">
    <location>
        <position position="136"/>
    </location>
</feature>
<dbReference type="EMBL" id="JAGGMV010000001">
    <property type="protein sequence ID" value="MBP2201007.1"/>
    <property type="molecule type" value="Genomic_DNA"/>
</dbReference>
<dbReference type="GO" id="GO:0032259">
    <property type="term" value="P:methylation"/>
    <property type="evidence" value="ECO:0007669"/>
    <property type="project" value="UniProtKB-KW"/>
</dbReference>
<comment type="subcellular location">
    <subcellularLocation>
        <location evidence="5">Cytoplasm</location>
    </subcellularLocation>
</comment>
<comment type="similarity">
    <text evidence="5">Belongs to the thymidylate synthase family. Archaeal-type ThyA subfamily.</text>
</comment>
<dbReference type="GO" id="GO:0006235">
    <property type="term" value="P:dTTP biosynthetic process"/>
    <property type="evidence" value="ECO:0007669"/>
    <property type="project" value="UniProtKB-UniRule"/>
</dbReference>
<dbReference type="Proteomes" id="UP000740329">
    <property type="component" value="Unassembled WGS sequence"/>
</dbReference>
<comment type="function">
    <text evidence="5">May catalyze the biosynthesis of dTMP using an unknown cosubstrate.</text>
</comment>
<protein>
    <recommendedName>
        <fullName evidence="5">Putative thymidylate synthase</fullName>
        <shortName evidence="5">TS</shortName>
        <shortName evidence="5">TSase</shortName>
        <ecNumber evidence="5">2.1.1.-</ecNumber>
    </recommendedName>
</protein>
<evidence type="ECO:0000256" key="3">
    <source>
        <dbReference type="ARBA" id="ARBA00022679"/>
    </source>
</evidence>